<keyword evidence="2" id="KW-1185">Reference proteome</keyword>
<dbReference type="OrthoDB" id="8049568at2"/>
<dbReference type="GO" id="GO:0032259">
    <property type="term" value="P:methylation"/>
    <property type="evidence" value="ECO:0007669"/>
    <property type="project" value="UniProtKB-KW"/>
</dbReference>
<dbReference type="InterPro" id="IPR029063">
    <property type="entry name" value="SAM-dependent_MTases_sf"/>
</dbReference>
<organism evidence="1 2">
    <name type="scientific">Oharaeibacter diazotrophicus</name>
    <dbReference type="NCBI Taxonomy" id="1920512"/>
    <lineage>
        <taxon>Bacteria</taxon>
        <taxon>Pseudomonadati</taxon>
        <taxon>Pseudomonadota</taxon>
        <taxon>Alphaproteobacteria</taxon>
        <taxon>Hyphomicrobiales</taxon>
        <taxon>Pleomorphomonadaceae</taxon>
        <taxon>Oharaeibacter</taxon>
    </lineage>
</organism>
<dbReference type="Pfam" id="PF13489">
    <property type="entry name" value="Methyltransf_23"/>
    <property type="match status" value="1"/>
</dbReference>
<protein>
    <submittedName>
        <fullName evidence="1">Methyltransferase family protein</fullName>
    </submittedName>
</protein>
<sequence length="417" mass="46367">MATFQLDDIDAVTDAFFKGFGKDEAWRDFARAALALPSWYEEGLDPFSAAYAEQQHRLWQAIAGAGRDYDADLDEVAVETTPDVVRMPGYYKYRHPGAVAQAGEHIRAAGNILVHSNVQPGQWALEYGAGYGLIALDFARLGVNVDTVDISPVFCNFVRAQAEFFRVPLTPFPGRFGDGPRPGRKYDLIYFFESLHHCTNLTHLLGRLKALLAPDGRVIIAGEPITPAEKPAIPYPWGMRLDSETVAVVRRRRWFELGFTEAYLVELFTRHGFVATKMPGFSNFDSGYIFRHRPGTIEMAKHWLPDAAARAWYGADTTGRWTRGRAELAIDTTPSFSALEVTLRNHHAVEQPVALDYGGRVERVVMPPRTTRTVSLPAGTRTPRLVIDCEPKVPAATGGNGDPRALGIFVMLVTYRP</sequence>
<proteinExistence type="predicted"/>
<dbReference type="Proteomes" id="UP000294547">
    <property type="component" value="Unassembled WGS sequence"/>
</dbReference>
<keyword evidence="1" id="KW-0808">Transferase</keyword>
<dbReference type="CDD" id="cd02440">
    <property type="entry name" value="AdoMet_MTases"/>
    <property type="match status" value="1"/>
</dbReference>
<dbReference type="AlphaFoldDB" id="A0A4R6RAZ6"/>
<comment type="caution">
    <text evidence="1">The sequence shown here is derived from an EMBL/GenBank/DDBJ whole genome shotgun (WGS) entry which is preliminary data.</text>
</comment>
<dbReference type="EMBL" id="SNXY01000010">
    <property type="protein sequence ID" value="TDP82796.1"/>
    <property type="molecule type" value="Genomic_DNA"/>
</dbReference>
<dbReference type="SUPFAM" id="SSF53335">
    <property type="entry name" value="S-adenosyl-L-methionine-dependent methyltransferases"/>
    <property type="match status" value="1"/>
</dbReference>
<reference evidence="1 2" key="1">
    <citation type="submission" date="2019-03" db="EMBL/GenBank/DDBJ databases">
        <title>Genomic Encyclopedia of Type Strains, Phase IV (KMG-IV): sequencing the most valuable type-strain genomes for metagenomic binning, comparative biology and taxonomic classification.</title>
        <authorList>
            <person name="Goeker M."/>
        </authorList>
    </citation>
    <scope>NUCLEOTIDE SEQUENCE [LARGE SCALE GENOMIC DNA]</scope>
    <source>
        <strain evidence="1 2">DSM 102969</strain>
    </source>
</reference>
<dbReference type="GO" id="GO:0008168">
    <property type="term" value="F:methyltransferase activity"/>
    <property type="evidence" value="ECO:0007669"/>
    <property type="project" value="UniProtKB-KW"/>
</dbReference>
<dbReference type="Gene3D" id="3.40.50.150">
    <property type="entry name" value="Vaccinia Virus protein VP39"/>
    <property type="match status" value="1"/>
</dbReference>
<evidence type="ECO:0000313" key="2">
    <source>
        <dbReference type="Proteomes" id="UP000294547"/>
    </source>
</evidence>
<name>A0A4R6RAZ6_9HYPH</name>
<gene>
    <name evidence="1" type="ORF">EDD54_4068</name>
</gene>
<evidence type="ECO:0000313" key="1">
    <source>
        <dbReference type="EMBL" id="TDP82796.1"/>
    </source>
</evidence>
<keyword evidence="1" id="KW-0489">Methyltransferase</keyword>
<dbReference type="RefSeq" id="WP_126538700.1">
    <property type="nucleotide sequence ID" value="NZ_BSPM01000007.1"/>
</dbReference>
<accession>A0A4R6RAZ6</accession>